<comment type="caution">
    <text evidence="1">The sequence shown here is derived from an EMBL/GenBank/DDBJ whole genome shotgun (WGS) entry which is preliminary data.</text>
</comment>
<accession>A0A8J2JSM2</accession>
<gene>
    <name evidence="1" type="ORF">AFUS01_LOCUS10025</name>
</gene>
<dbReference type="EMBL" id="CAJVCH010073596">
    <property type="protein sequence ID" value="CAG7720764.1"/>
    <property type="molecule type" value="Genomic_DNA"/>
</dbReference>
<evidence type="ECO:0000313" key="1">
    <source>
        <dbReference type="EMBL" id="CAG7720764.1"/>
    </source>
</evidence>
<protein>
    <submittedName>
        <fullName evidence="1">Uncharacterized protein</fullName>
    </submittedName>
</protein>
<reference evidence="1" key="1">
    <citation type="submission" date="2021-06" db="EMBL/GenBank/DDBJ databases">
        <authorList>
            <person name="Hodson N. C."/>
            <person name="Mongue J. A."/>
            <person name="Jaron S. K."/>
        </authorList>
    </citation>
    <scope>NUCLEOTIDE SEQUENCE</scope>
</reference>
<sequence>KEFEDAASTKHENVIFEQMEVERGILRFSWKTDPKGRSLA</sequence>
<keyword evidence="2" id="KW-1185">Reference proteome</keyword>
<dbReference type="AlphaFoldDB" id="A0A8J2JSM2"/>
<feature type="non-terminal residue" evidence="1">
    <location>
        <position position="40"/>
    </location>
</feature>
<dbReference type="Proteomes" id="UP000708208">
    <property type="component" value="Unassembled WGS sequence"/>
</dbReference>
<name>A0A8J2JSM2_9HEXA</name>
<proteinExistence type="predicted"/>
<evidence type="ECO:0000313" key="2">
    <source>
        <dbReference type="Proteomes" id="UP000708208"/>
    </source>
</evidence>
<feature type="non-terminal residue" evidence="1">
    <location>
        <position position="1"/>
    </location>
</feature>
<organism evidence="1 2">
    <name type="scientific">Allacma fusca</name>
    <dbReference type="NCBI Taxonomy" id="39272"/>
    <lineage>
        <taxon>Eukaryota</taxon>
        <taxon>Metazoa</taxon>
        <taxon>Ecdysozoa</taxon>
        <taxon>Arthropoda</taxon>
        <taxon>Hexapoda</taxon>
        <taxon>Collembola</taxon>
        <taxon>Symphypleona</taxon>
        <taxon>Sminthuridae</taxon>
        <taxon>Allacma</taxon>
    </lineage>
</organism>